<proteinExistence type="predicted"/>
<accession>A0A5J9SD91</accession>
<gene>
    <name evidence="1" type="ORF">EJB05_58073</name>
</gene>
<dbReference type="Proteomes" id="UP000324897">
    <property type="component" value="Unassembled WGS sequence"/>
</dbReference>
<protein>
    <submittedName>
        <fullName evidence="1">Uncharacterized protein</fullName>
    </submittedName>
</protein>
<organism evidence="1 2">
    <name type="scientific">Eragrostis curvula</name>
    <name type="common">weeping love grass</name>
    <dbReference type="NCBI Taxonomy" id="38414"/>
    <lineage>
        <taxon>Eukaryota</taxon>
        <taxon>Viridiplantae</taxon>
        <taxon>Streptophyta</taxon>
        <taxon>Embryophyta</taxon>
        <taxon>Tracheophyta</taxon>
        <taxon>Spermatophyta</taxon>
        <taxon>Magnoliopsida</taxon>
        <taxon>Liliopsida</taxon>
        <taxon>Poales</taxon>
        <taxon>Poaceae</taxon>
        <taxon>PACMAD clade</taxon>
        <taxon>Chloridoideae</taxon>
        <taxon>Eragrostideae</taxon>
        <taxon>Eragrostidinae</taxon>
        <taxon>Eragrostis</taxon>
    </lineage>
</organism>
<dbReference type="OrthoDB" id="695716at2759"/>
<feature type="non-terminal residue" evidence="1">
    <location>
        <position position="1"/>
    </location>
</feature>
<reference evidence="1 2" key="1">
    <citation type="journal article" date="2019" name="Sci. Rep.">
        <title>A high-quality genome of Eragrostis curvula grass provides insights into Poaceae evolution and supports new strategies to enhance forage quality.</title>
        <authorList>
            <person name="Carballo J."/>
            <person name="Santos B.A.C.M."/>
            <person name="Zappacosta D."/>
            <person name="Garbus I."/>
            <person name="Selva J.P."/>
            <person name="Gallo C.A."/>
            <person name="Diaz A."/>
            <person name="Albertini E."/>
            <person name="Caccamo M."/>
            <person name="Echenique V."/>
        </authorList>
    </citation>
    <scope>NUCLEOTIDE SEQUENCE [LARGE SCALE GENOMIC DNA]</scope>
    <source>
        <strain evidence="2">cv. Victoria</strain>
        <tissue evidence="1">Leaf</tissue>
    </source>
</reference>
<evidence type="ECO:0000313" key="2">
    <source>
        <dbReference type="Proteomes" id="UP000324897"/>
    </source>
</evidence>
<dbReference type="AlphaFoldDB" id="A0A5J9SD91"/>
<dbReference type="EMBL" id="RWGY01001135">
    <property type="protein sequence ID" value="TVT96716.1"/>
    <property type="molecule type" value="Genomic_DNA"/>
</dbReference>
<name>A0A5J9SD91_9POAL</name>
<sequence>MHLNPVGTVLPQWLMMRLRSRGRLRMMPRILPLMAVQRQTAASRSASPSSNGQHGSVGGTATLALIKPSTLAHTPSFSASREHLPDQAGVVGVGVQGVDGVHGAVAPAGACHMAKTTRLMARNSATEALLAIAAQQLVVDRPHSQRRKELLMITDKYRMTKLESGKAMATSNGNVLIHSRLTGMRDVAASGRERSSRGKRNLLLGRVSTGELLQSWSGI</sequence>
<evidence type="ECO:0000313" key="1">
    <source>
        <dbReference type="EMBL" id="TVT96716.1"/>
    </source>
</evidence>
<keyword evidence="2" id="KW-1185">Reference proteome</keyword>
<comment type="caution">
    <text evidence="1">The sequence shown here is derived from an EMBL/GenBank/DDBJ whole genome shotgun (WGS) entry which is preliminary data.</text>
</comment>
<dbReference type="Gramene" id="TVT96716">
    <property type="protein sequence ID" value="TVT96716"/>
    <property type="gene ID" value="EJB05_58073"/>
</dbReference>